<dbReference type="SUPFAM" id="SSF52540">
    <property type="entry name" value="P-loop containing nucleoside triphosphate hydrolases"/>
    <property type="match status" value="1"/>
</dbReference>
<dbReference type="OrthoDB" id="9770982at2"/>
<evidence type="ECO:0000256" key="1">
    <source>
        <dbReference type="ARBA" id="ARBA00012417"/>
    </source>
</evidence>
<dbReference type="EMBL" id="VMKJ01000001">
    <property type="protein sequence ID" value="TVO39954.1"/>
    <property type="molecule type" value="Genomic_DNA"/>
</dbReference>
<gene>
    <name evidence="13" type="primary">holA</name>
    <name evidence="13" type="ORF">FOF44_00400</name>
    <name evidence="12" type="ORF">GCM10007931_17850</name>
</gene>
<dbReference type="EMBL" id="BSPV01000006">
    <property type="protein sequence ID" value="GLT14810.1"/>
    <property type="molecule type" value="Genomic_DNA"/>
</dbReference>
<dbReference type="Gene3D" id="3.40.50.300">
    <property type="entry name" value="P-loop containing nucleotide triphosphate hydrolases"/>
    <property type="match status" value="1"/>
</dbReference>
<dbReference type="GO" id="GO:0003677">
    <property type="term" value="F:DNA binding"/>
    <property type="evidence" value="ECO:0007669"/>
    <property type="project" value="InterPro"/>
</dbReference>
<comment type="similarity">
    <text evidence="7">Belongs to the DNA polymerase HolA subunit family.</text>
</comment>
<dbReference type="Proteomes" id="UP000319828">
    <property type="component" value="Unassembled WGS sequence"/>
</dbReference>
<reference evidence="12" key="4">
    <citation type="submission" date="2023-01" db="EMBL/GenBank/DDBJ databases">
        <title>Draft genome sequence of Vibrio algivorus strain NBRC 111146.</title>
        <authorList>
            <person name="Sun Q."/>
            <person name="Mori K."/>
        </authorList>
    </citation>
    <scope>NUCLEOTIDE SEQUENCE</scope>
    <source>
        <strain evidence="12">NBRC 111146</strain>
    </source>
</reference>
<dbReference type="InterPro" id="IPR010372">
    <property type="entry name" value="DNA_pol3_delta_N"/>
</dbReference>
<evidence type="ECO:0000256" key="6">
    <source>
        <dbReference type="ARBA" id="ARBA00022932"/>
    </source>
</evidence>
<evidence type="ECO:0000256" key="3">
    <source>
        <dbReference type="ARBA" id="ARBA00022679"/>
    </source>
</evidence>
<comment type="caution">
    <text evidence="13">The sequence shown here is derived from an EMBL/GenBank/DDBJ whole genome shotgun (WGS) entry which is preliminary data.</text>
</comment>
<protein>
    <recommendedName>
        <fullName evidence="2 9">DNA polymerase III subunit delta</fullName>
        <ecNumber evidence="1 9">2.7.7.7</ecNumber>
    </recommendedName>
</protein>
<dbReference type="SUPFAM" id="SSF48019">
    <property type="entry name" value="post-AAA+ oligomerization domain-like"/>
    <property type="match status" value="1"/>
</dbReference>
<sequence>MRIFADKLAENLERKSFPIYLFMGNEPLLLQESKDLLYKHAKEKGFLDKQRFTLDKQVDWNQIFDCCQALSLFSNQQIIELEIPETGVTAASAKELVNLAGMLNPDILLVVIGNKLSRAQENTKWFKALHQNGLLVSCNSPELRLLPQFVQHRCRKLKLTPDAEAVQMLAQWHEGNLLALAQSLEKLALLYPDGNLTLPRVESSLSRHNHFTPFQWTDALLAGQAKRAQRILRQLQAEGQEAIILLRTIQKELFLLIEMRQAFDHGAVLGKIFDQHRIWQNKRPLYTSALQRLNLAFLQKQVHLLCQLELSVKTTFDQEPWPKLSQLSIELCQPTAALSRLEQPI</sequence>
<reference evidence="12" key="1">
    <citation type="journal article" date="2014" name="Int. J. Syst. Evol. Microbiol.">
        <title>Complete genome of a new Firmicutes species belonging to the dominant human colonic microbiota ('Ruminococcus bicirculans') reveals two chromosomes and a selective capacity to utilize plant glucans.</title>
        <authorList>
            <consortium name="NISC Comparative Sequencing Program"/>
            <person name="Wegmann U."/>
            <person name="Louis P."/>
            <person name="Goesmann A."/>
            <person name="Henrissat B."/>
            <person name="Duncan S.H."/>
            <person name="Flint H.J."/>
        </authorList>
    </citation>
    <scope>NUCLEOTIDE SEQUENCE</scope>
    <source>
        <strain evidence="12">NBRC 111146</strain>
    </source>
</reference>
<dbReference type="Pfam" id="PF14840">
    <property type="entry name" value="DNA_pol3_delt_C"/>
    <property type="match status" value="1"/>
</dbReference>
<keyword evidence="3 13" id="KW-0808">Transferase</keyword>
<evidence type="ECO:0000313" key="15">
    <source>
        <dbReference type="Proteomes" id="UP001157156"/>
    </source>
</evidence>
<evidence type="ECO:0000313" key="13">
    <source>
        <dbReference type="EMBL" id="TVO39954.1"/>
    </source>
</evidence>
<dbReference type="PANTHER" id="PTHR34388">
    <property type="entry name" value="DNA POLYMERASE III SUBUNIT DELTA"/>
    <property type="match status" value="1"/>
</dbReference>
<evidence type="ECO:0000256" key="4">
    <source>
        <dbReference type="ARBA" id="ARBA00022695"/>
    </source>
</evidence>
<dbReference type="CDD" id="cd18138">
    <property type="entry name" value="HLD_clamp_pol_III_delta"/>
    <property type="match status" value="1"/>
</dbReference>
<evidence type="ECO:0000256" key="9">
    <source>
        <dbReference type="NCBIfam" id="TIGR01128"/>
    </source>
</evidence>
<accession>A0A557PH18</accession>
<dbReference type="NCBIfam" id="TIGR01128">
    <property type="entry name" value="holA"/>
    <property type="match status" value="1"/>
</dbReference>
<evidence type="ECO:0000256" key="8">
    <source>
        <dbReference type="ARBA" id="ARBA00049244"/>
    </source>
</evidence>
<dbReference type="Gene3D" id="1.20.272.10">
    <property type="match status" value="1"/>
</dbReference>
<reference evidence="13 14" key="3">
    <citation type="submission" date="2019-07" db="EMBL/GenBank/DDBJ databases">
        <title>The draft genome sequence of Vibrio algivorus M1486.</title>
        <authorList>
            <person name="Meng X."/>
        </authorList>
    </citation>
    <scope>NUCLEOTIDE SEQUENCE [LARGE SCALE GENOMIC DNA]</scope>
    <source>
        <strain evidence="13 14">M1486</strain>
    </source>
</reference>
<dbReference type="Proteomes" id="UP001157156">
    <property type="component" value="Unassembled WGS sequence"/>
</dbReference>
<dbReference type="EC" id="2.7.7.7" evidence="1 9"/>
<evidence type="ECO:0000313" key="12">
    <source>
        <dbReference type="EMBL" id="GLT14810.1"/>
    </source>
</evidence>
<dbReference type="InterPro" id="IPR027417">
    <property type="entry name" value="P-loop_NTPase"/>
</dbReference>
<keyword evidence="5" id="KW-0235">DNA replication</keyword>
<dbReference type="InterPro" id="IPR032780">
    <property type="entry name" value="DNA_pol3_delt_C"/>
</dbReference>
<dbReference type="InterPro" id="IPR005790">
    <property type="entry name" value="DNA_polIII_delta"/>
</dbReference>
<evidence type="ECO:0000256" key="7">
    <source>
        <dbReference type="ARBA" id="ARBA00034754"/>
    </source>
</evidence>
<keyword evidence="6" id="KW-0239">DNA-directed DNA polymerase</keyword>
<dbReference type="GO" id="GO:0009360">
    <property type="term" value="C:DNA polymerase III complex"/>
    <property type="evidence" value="ECO:0007669"/>
    <property type="project" value="UniProtKB-UniRule"/>
</dbReference>
<dbReference type="AlphaFoldDB" id="A0A557PH18"/>
<evidence type="ECO:0000313" key="14">
    <source>
        <dbReference type="Proteomes" id="UP000319828"/>
    </source>
</evidence>
<dbReference type="InterPro" id="IPR008921">
    <property type="entry name" value="DNA_pol3_clamp-load_cplx_C"/>
</dbReference>
<keyword evidence="15" id="KW-1185">Reference proteome</keyword>
<dbReference type="Pfam" id="PF06144">
    <property type="entry name" value="DNA_pol3_delta"/>
    <property type="match status" value="1"/>
</dbReference>
<evidence type="ECO:0000259" key="10">
    <source>
        <dbReference type="Pfam" id="PF06144"/>
    </source>
</evidence>
<evidence type="ECO:0000259" key="11">
    <source>
        <dbReference type="Pfam" id="PF14840"/>
    </source>
</evidence>
<keyword evidence="4 13" id="KW-0548">Nucleotidyltransferase</keyword>
<dbReference type="GO" id="GO:0003887">
    <property type="term" value="F:DNA-directed DNA polymerase activity"/>
    <property type="evidence" value="ECO:0007669"/>
    <property type="project" value="UniProtKB-UniRule"/>
</dbReference>
<dbReference type="Gene3D" id="1.10.8.60">
    <property type="match status" value="1"/>
</dbReference>
<feature type="domain" description="DNA polymerase III subunit delta C-terminal" evidence="11">
    <location>
        <begin position="213"/>
        <end position="334"/>
    </location>
</feature>
<comment type="catalytic activity">
    <reaction evidence="8">
        <text>DNA(n) + a 2'-deoxyribonucleoside 5'-triphosphate = DNA(n+1) + diphosphate</text>
        <dbReference type="Rhea" id="RHEA:22508"/>
        <dbReference type="Rhea" id="RHEA-COMP:17339"/>
        <dbReference type="Rhea" id="RHEA-COMP:17340"/>
        <dbReference type="ChEBI" id="CHEBI:33019"/>
        <dbReference type="ChEBI" id="CHEBI:61560"/>
        <dbReference type="ChEBI" id="CHEBI:173112"/>
        <dbReference type="EC" id="2.7.7.7"/>
    </reaction>
</comment>
<dbReference type="GO" id="GO:0006261">
    <property type="term" value="P:DNA-templated DNA replication"/>
    <property type="evidence" value="ECO:0007669"/>
    <property type="project" value="TreeGrafter"/>
</dbReference>
<proteinExistence type="inferred from homology"/>
<name>A0A557PH18_9VIBR</name>
<reference evidence="15" key="2">
    <citation type="journal article" date="2019" name="Int. J. Syst. Evol. Microbiol.">
        <title>The Global Catalogue of Microorganisms (GCM) 10K type strain sequencing project: providing services to taxonomists for standard genome sequencing and annotation.</title>
        <authorList>
            <consortium name="The Broad Institute Genomics Platform"/>
            <consortium name="The Broad Institute Genome Sequencing Center for Infectious Disease"/>
            <person name="Wu L."/>
            <person name="Ma J."/>
        </authorList>
    </citation>
    <scope>NUCLEOTIDE SEQUENCE [LARGE SCALE GENOMIC DNA]</scope>
    <source>
        <strain evidence="15">NBRC 111146</strain>
    </source>
</reference>
<dbReference type="PANTHER" id="PTHR34388:SF1">
    <property type="entry name" value="DNA POLYMERASE III SUBUNIT DELTA"/>
    <property type="match status" value="1"/>
</dbReference>
<evidence type="ECO:0000256" key="5">
    <source>
        <dbReference type="ARBA" id="ARBA00022705"/>
    </source>
</evidence>
<evidence type="ECO:0000256" key="2">
    <source>
        <dbReference type="ARBA" id="ARBA00017703"/>
    </source>
</evidence>
<feature type="domain" description="DNA polymerase III delta N-terminal" evidence="10">
    <location>
        <begin position="20"/>
        <end position="139"/>
    </location>
</feature>
<dbReference type="RefSeq" id="WP_089122505.1">
    <property type="nucleotide sequence ID" value="NZ_BSPV01000006.1"/>
</dbReference>
<organism evidence="13 14">
    <name type="scientific">Vibrio algivorus</name>
    <dbReference type="NCBI Taxonomy" id="1667024"/>
    <lineage>
        <taxon>Bacteria</taxon>
        <taxon>Pseudomonadati</taxon>
        <taxon>Pseudomonadota</taxon>
        <taxon>Gammaproteobacteria</taxon>
        <taxon>Vibrionales</taxon>
        <taxon>Vibrionaceae</taxon>
        <taxon>Vibrio</taxon>
    </lineage>
</organism>